<evidence type="ECO:0000256" key="3">
    <source>
        <dbReference type="ARBA" id="ARBA00022917"/>
    </source>
</evidence>
<evidence type="ECO:0000256" key="2">
    <source>
        <dbReference type="ARBA" id="ARBA00022540"/>
    </source>
</evidence>
<dbReference type="GeneID" id="104703802"/>
<dbReference type="PANTHER" id="PTHR23001">
    <property type="entry name" value="EUKARYOTIC TRANSLATION INITIATION FACTOR"/>
    <property type="match status" value="1"/>
</dbReference>
<keyword evidence="3" id="KW-0648">Protein biosynthesis</keyword>
<dbReference type="SUPFAM" id="SSF75689">
    <property type="entry name" value="Zinc-binding domain of translation initiation factor 2 beta"/>
    <property type="match status" value="1"/>
</dbReference>
<dbReference type="InterPro" id="IPR016189">
    <property type="entry name" value="Transl_init_fac_IF2/IF5_N"/>
</dbReference>
<dbReference type="Proteomes" id="UP000694864">
    <property type="component" value="Chromosome 1"/>
</dbReference>
<dbReference type="Pfam" id="PF01873">
    <property type="entry name" value="eIF-5_eIF-2B"/>
    <property type="match status" value="1"/>
</dbReference>
<feature type="domain" description="Translation initiation factor IF2/IF5" evidence="4">
    <location>
        <begin position="13"/>
        <end position="122"/>
    </location>
</feature>
<dbReference type="Gene3D" id="3.30.30.170">
    <property type="match status" value="1"/>
</dbReference>
<organism evidence="5 6">
    <name type="scientific">Camelina sativa</name>
    <name type="common">False flax</name>
    <name type="synonym">Myagrum sativum</name>
    <dbReference type="NCBI Taxonomy" id="90675"/>
    <lineage>
        <taxon>Eukaryota</taxon>
        <taxon>Viridiplantae</taxon>
        <taxon>Streptophyta</taxon>
        <taxon>Embryophyta</taxon>
        <taxon>Tracheophyta</taxon>
        <taxon>Spermatophyta</taxon>
        <taxon>Magnoliopsida</taxon>
        <taxon>eudicotyledons</taxon>
        <taxon>Gunneridae</taxon>
        <taxon>Pentapetalae</taxon>
        <taxon>rosids</taxon>
        <taxon>malvids</taxon>
        <taxon>Brassicales</taxon>
        <taxon>Brassicaceae</taxon>
        <taxon>Camelineae</taxon>
        <taxon>Camelina</taxon>
    </lineage>
</organism>
<evidence type="ECO:0000256" key="1">
    <source>
        <dbReference type="ARBA" id="ARBA00010397"/>
    </source>
</evidence>
<feature type="non-terminal residue" evidence="6">
    <location>
        <position position="1"/>
    </location>
</feature>
<dbReference type="InterPro" id="IPR002735">
    <property type="entry name" value="Transl_init_fac_IF2/IF5_dom"/>
</dbReference>
<reference evidence="5" key="1">
    <citation type="journal article" date="2014" name="Nat. Commun.">
        <title>The emerging biofuel crop Camelina sativa retains a highly undifferentiated hexaploid genome structure.</title>
        <authorList>
            <person name="Kagale S."/>
            <person name="Koh C."/>
            <person name="Nixon J."/>
            <person name="Bollina V."/>
            <person name="Clarke W.E."/>
            <person name="Tuteja R."/>
            <person name="Spillane C."/>
            <person name="Robinson S.J."/>
            <person name="Links M.G."/>
            <person name="Clarke C."/>
            <person name="Higgins E.E."/>
            <person name="Huebert T."/>
            <person name="Sharpe A.G."/>
            <person name="Parkin I.A."/>
        </authorList>
    </citation>
    <scope>NUCLEOTIDE SEQUENCE [LARGE SCALE GENOMIC DNA]</scope>
    <source>
        <strain evidence="5">cv. DH55</strain>
    </source>
</reference>
<reference evidence="6" key="2">
    <citation type="submission" date="2025-08" db="UniProtKB">
        <authorList>
            <consortium name="RefSeq"/>
        </authorList>
    </citation>
    <scope>IDENTIFICATION</scope>
    <source>
        <tissue evidence="6">Leaf</tissue>
    </source>
</reference>
<dbReference type="InterPro" id="IPR016190">
    <property type="entry name" value="Transl_init_fac_IF2/IF5_Zn-bd"/>
</dbReference>
<gene>
    <name evidence="6" type="primary">LOC104703802</name>
</gene>
<dbReference type="InterPro" id="IPR045196">
    <property type="entry name" value="IF2/IF5"/>
</dbReference>
<comment type="similarity">
    <text evidence="1">Belongs to the eIF-2-beta/eIF-5 family.</text>
</comment>
<proteinExistence type="inferred from homology"/>
<protein>
    <submittedName>
        <fullName evidence="6">Eukaryotic translation initiation factor 2 subunit beta-like</fullName>
    </submittedName>
</protein>
<evidence type="ECO:0000259" key="4">
    <source>
        <dbReference type="SMART" id="SM00653"/>
    </source>
</evidence>
<dbReference type="SMART" id="SM00653">
    <property type="entry name" value="eIF2B_5"/>
    <property type="match status" value="1"/>
</dbReference>
<accession>A0ABM0SZ02</accession>
<evidence type="ECO:0000313" key="5">
    <source>
        <dbReference type="Proteomes" id="UP000694864"/>
    </source>
</evidence>
<sequence length="124" mass="14459">ILRENSPELVGVWLLTVIRPPQIILEGKDKTVFVNFMDYCKTMHRQPNHVSAFLCAGKYARGTIDGQQRLVIDRGFRSGRFKEDLRRYILEYVMCCGCKSTDTILSKENRLFFLICEKDFAYIV</sequence>
<keyword evidence="2" id="KW-0396">Initiation factor</keyword>
<evidence type="ECO:0000313" key="6">
    <source>
        <dbReference type="RefSeq" id="XP_010418180.1"/>
    </source>
</evidence>
<dbReference type="PANTHER" id="PTHR23001:SF3">
    <property type="entry name" value="EUKARYOTIC TRANSLATION INITIATION FACTOR 2 SUBUNIT 2"/>
    <property type="match status" value="1"/>
</dbReference>
<dbReference type="SUPFAM" id="SSF100966">
    <property type="entry name" value="Translation initiation factor 2 beta, aIF2beta, N-terminal domain"/>
    <property type="match status" value="1"/>
</dbReference>
<name>A0ABM0SZ02_CAMSA</name>
<dbReference type="RefSeq" id="XP_010418180.1">
    <property type="nucleotide sequence ID" value="XM_010419878.1"/>
</dbReference>
<keyword evidence="5" id="KW-1185">Reference proteome</keyword>